<dbReference type="PANTHER" id="PTHR30055:SF146">
    <property type="entry name" value="HTH-TYPE TRANSCRIPTIONAL DUAL REGULATOR CECR"/>
    <property type="match status" value="1"/>
</dbReference>
<dbReference type="InterPro" id="IPR001647">
    <property type="entry name" value="HTH_TetR"/>
</dbReference>
<feature type="DNA-binding region" description="H-T-H motif" evidence="5">
    <location>
        <begin position="41"/>
        <end position="60"/>
    </location>
</feature>
<keyword evidence="2" id="KW-0805">Transcription regulation</keyword>
<evidence type="ECO:0000256" key="2">
    <source>
        <dbReference type="ARBA" id="ARBA00023015"/>
    </source>
</evidence>
<evidence type="ECO:0000313" key="10">
    <source>
        <dbReference type="Proteomes" id="UP000494205"/>
    </source>
</evidence>
<dbReference type="EMBL" id="PNXY01000034">
    <property type="protein sequence ID" value="PMS24531.1"/>
    <property type="molecule type" value="Genomic_DNA"/>
</dbReference>
<dbReference type="PROSITE" id="PS01081">
    <property type="entry name" value="HTH_TETR_1"/>
    <property type="match status" value="1"/>
</dbReference>
<evidence type="ECO:0000256" key="5">
    <source>
        <dbReference type="PROSITE-ProRule" id="PRU00335"/>
    </source>
</evidence>
<evidence type="ECO:0000313" key="7">
    <source>
        <dbReference type="EMBL" id="CAB3735615.1"/>
    </source>
</evidence>
<dbReference type="AlphaFoldDB" id="A0A2N7W551"/>
<dbReference type="SUPFAM" id="SSF46689">
    <property type="entry name" value="Homeodomain-like"/>
    <property type="match status" value="1"/>
</dbReference>
<evidence type="ECO:0000256" key="1">
    <source>
        <dbReference type="ARBA" id="ARBA00022491"/>
    </source>
</evidence>
<dbReference type="Proteomes" id="UP000235659">
    <property type="component" value="Unassembled WGS sequence"/>
</dbReference>
<dbReference type="PROSITE" id="PS50977">
    <property type="entry name" value="HTH_TETR_2"/>
    <property type="match status" value="1"/>
</dbReference>
<dbReference type="InterPro" id="IPR050109">
    <property type="entry name" value="HTH-type_TetR-like_transc_reg"/>
</dbReference>
<name>A0A2N7W551_9BURK</name>
<evidence type="ECO:0000313" key="9">
    <source>
        <dbReference type="Proteomes" id="UP000235659"/>
    </source>
</evidence>
<dbReference type="Pfam" id="PF14246">
    <property type="entry name" value="TetR_C_7"/>
    <property type="match status" value="1"/>
</dbReference>
<evidence type="ECO:0000313" key="8">
    <source>
        <dbReference type="EMBL" id="PMS24531.1"/>
    </source>
</evidence>
<evidence type="ECO:0000259" key="6">
    <source>
        <dbReference type="PROSITE" id="PS50977"/>
    </source>
</evidence>
<feature type="domain" description="HTH tetR-type" evidence="6">
    <location>
        <begin position="18"/>
        <end position="78"/>
    </location>
</feature>
<dbReference type="InterPro" id="IPR039536">
    <property type="entry name" value="TetR_C_Proteobacteria"/>
</dbReference>
<gene>
    <name evidence="8" type="ORF">C0Z16_30950</name>
    <name evidence="7" type="ORF">LMG27174_06221</name>
</gene>
<dbReference type="GO" id="GO:0003700">
    <property type="term" value="F:DNA-binding transcription factor activity"/>
    <property type="evidence" value="ECO:0007669"/>
    <property type="project" value="TreeGrafter"/>
</dbReference>
<dbReference type="InterPro" id="IPR023772">
    <property type="entry name" value="DNA-bd_HTH_TetR-type_CS"/>
</dbReference>
<keyword evidence="1" id="KW-0678">Repressor</keyword>
<dbReference type="Proteomes" id="UP000494205">
    <property type="component" value="Unassembled WGS sequence"/>
</dbReference>
<accession>A0A2N7W551</accession>
<dbReference type="PANTHER" id="PTHR30055">
    <property type="entry name" value="HTH-TYPE TRANSCRIPTIONAL REGULATOR RUTR"/>
    <property type="match status" value="1"/>
</dbReference>
<reference evidence="7 10" key="2">
    <citation type="submission" date="2020-04" db="EMBL/GenBank/DDBJ databases">
        <authorList>
            <person name="De Canck E."/>
        </authorList>
    </citation>
    <scope>NUCLEOTIDE SEQUENCE [LARGE SCALE GENOMIC DNA]</scope>
    <source>
        <strain evidence="7 10">LMG 27174</strain>
    </source>
</reference>
<dbReference type="Pfam" id="PF00440">
    <property type="entry name" value="TetR_N"/>
    <property type="match status" value="1"/>
</dbReference>
<organism evidence="7 10">
    <name type="scientific">Paraburkholderia rhynchosiae</name>
    <dbReference type="NCBI Taxonomy" id="487049"/>
    <lineage>
        <taxon>Bacteria</taxon>
        <taxon>Pseudomonadati</taxon>
        <taxon>Pseudomonadota</taxon>
        <taxon>Betaproteobacteria</taxon>
        <taxon>Burkholderiales</taxon>
        <taxon>Burkholderiaceae</taxon>
        <taxon>Paraburkholderia</taxon>
    </lineage>
</organism>
<reference evidence="8 9" key="1">
    <citation type="submission" date="2018-01" db="EMBL/GenBank/DDBJ databases">
        <title>Whole genome analyses suggest that Burkholderia sensu lato contains two further novel genera in the rhizoxinica-symbiotica group Mycetohabitans gen. nov., and Trinickia gen. nov.: implications for the evolution of diazotrophy and nodulation in the Burkholderiaceae.</title>
        <authorList>
            <person name="Estrada-de los Santos P."/>
            <person name="Palmer M."/>
            <person name="Chavez-Ramirez B."/>
            <person name="Beukes C."/>
            <person name="Steenkamp E.T."/>
            <person name="Hirsch A.M."/>
            <person name="Manyaka P."/>
            <person name="Maluk M."/>
            <person name="Lafos M."/>
            <person name="Crook M."/>
            <person name="Gross E."/>
            <person name="Simon M.F."/>
            <person name="Bueno dos Reis Junior F."/>
            <person name="Poole P.S."/>
            <person name="Venter S.N."/>
            <person name="James E.K."/>
        </authorList>
    </citation>
    <scope>NUCLEOTIDE SEQUENCE [LARGE SCALE GENOMIC DNA]</scope>
    <source>
        <strain evidence="8 9">WSM 3937</strain>
    </source>
</reference>
<dbReference type="SUPFAM" id="SSF48498">
    <property type="entry name" value="Tetracyclin repressor-like, C-terminal domain"/>
    <property type="match status" value="1"/>
</dbReference>
<keyword evidence="9" id="KW-1185">Reference proteome</keyword>
<dbReference type="Gene3D" id="1.10.357.10">
    <property type="entry name" value="Tetracycline Repressor, domain 2"/>
    <property type="match status" value="1"/>
</dbReference>
<dbReference type="EMBL" id="CADIJZ010000033">
    <property type="protein sequence ID" value="CAB3735615.1"/>
    <property type="molecule type" value="Genomic_DNA"/>
</dbReference>
<dbReference type="PRINTS" id="PR00455">
    <property type="entry name" value="HTHTETR"/>
</dbReference>
<dbReference type="GO" id="GO:0000976">
    <property type="term" value="F:transcription cis-regulatory region binding"/>
    <property type="evidence" value="ECO:0007669"/>
    <property type="project" value="TreeGrafter"/>
</dbReference>
<evidence type="ECO:0000256" key="3">
    <source>
        <dbReference type="ARBA" id="ARBA00023125"/>
    </source>
</evidence>
<proteinExistence type="predicted"/>
<keyword evidence="3 5" id="KW-0238">DNA-binding</keyword>
<keyword evidence="4" id="KW-0804">Transcription</keyword>
<protein>
    <recommendedName>
        <fullName evidence="6">HTH tetR-type domain-containing protein</fullName>
    </recommendedName>
</protein>
<sequence length="212" mass="23547">MSAAARRRTGRPSQSLTGELHEHYLDVALGMFLAHGYEGASIEAIATAAQAGKTSFYRRFGNKEELFKEVVRREIADVRLALYADEFRSGGGGRQRLANLVHRCHELVTAPGYVAVLRVVVAELPRFPELAQYWQTHSDDFRASLAVLLKQATEEGWLCVPAPEIAALGLACLAFGGSLPLSRGTELDENERNAWLESVTELLWRAWRPLAR</sequence>
<dbReference type="InterPro" id="IPR036271">
    <property type="entry name" value="Tet_transcr_reg_TetR-rel_C_sf"/>
</dbReference>
<dbReference type="InterPro" id="IPR009057">
    <property type="entry name" value="Homeodomain-like_sf"/>
</dbReference>
<evidence type="ECO:0000256" key="4">
    <source>
        <dbReference type="ARBA" id="ARBA00023163"/>
    </source>
</evidence>